<comment type="caution">
    <text evidence="2">The sequence shown here is derived from an EMBL/GenBank/DDBJ whole genome shotgun (WGS) entry which is preliminary data.</text>
</comment>
<feature type="region of interest" description="Disordered" evidence="1">
    <location>
        <begin position="1"/>
        <end position="89"/>
    </location>
</feature>
<feature type="compositionally biased region" description="Basic and acidic residues" evidence="1">
    <location>
        <begin position="130"/>
        <end position="160"/>
    </location>
</feature>
<sequence>PGRLYLTLSPPPGNPLSRSPFLPPRRKRAAPRGGGAPDEESVRELPALQVEEGWESSDDGGDGDAGGGAVASPASPASPGPSVPPLRVPAASPELALKVLSISARGQLPVHGAYRDGAKLASTMGGRGPKAREGKAREEAAREEAAREEDPAADRADAASHVDAASRIGTSPITVPAPAPPARPSPARPARGSPPPKRPFCNYRKFRRMEKGHPPGDW</sequence>
<evidence type="ECO:0000256" key="1">
    <source>
        <dbReference type="SAM" id="MobiDB-lite"/>
    </source>
</evidence>
<organism evidence="2 3">
    <name type="scientific">Tetraparma gracilis</name>
    <dbReference type="NCBI Taxonomy" id="2962635"/>
    <lineage>
        <taxon>Eukaryota</taxon>
        <taxon>Sar</taxon>
        <taxon>Stramenopiles</taxon>
        <taxon>Ochrophyta</taxon>
        <taxon>Bolidophyceae</taxon>
        <taxon>Parmales</taxon>
        <taxon>Triparmaceae</taxon>
        <taxon>Tetraparma</taxon>
    </lineage>
</organism>
<evidence type="ECO:0000313" key="2">
    <source>
        <dbReference type="EMBL" id="GMI31336.1"/>
    </source>
</evidence>
<reference evidence="2 3" key="1">
    <citation type="journal article" date="2023" name="Commun. Biol.">
        <title>Genome analysis of Parmales, the sister group of diatoms, reveals the evolutionary specialization of diatoms from phago-mixotrophs to photoautotrophs.</title>
        <authorList>
            <person name="Ban H."/>
            <person name="Sato S."/>
            <person name="Yoshikawa S."/>
            <person name="Yamada K."/>
            <person name="Nakamura Y."/>
            <person name="Ichinomiya M."/>
            <person name="Sato N."/>
            <person name="Blanc-Mathieu R."/>
            <person name="Endo H."/>
            <person name="Kuwata A."/>
            <person name="Ogata H."/>
        </authorList>
    </citation>
    <scope>NUCLEOTIDE SEQUENCE [LARGE SCALE GENOMIC DNA]</scope>
</reference>
<gene>
    <name evidence="2" type="ORF">TeGR_g630</name>
</gene>
<feature type="compositionally biased region" description="Basic and acidic residues" evidence="1">
    <location>
        <begin position="209"/>
        <end position="218"/>
    </location>
</feature>
<accession>A0ABQ6MRD9</accession>
<feature type="compositionally biased region" description="Pro residues" evidence="1">
    <location>
        <begin position="76"/>
        <end position="87"/>
    </location>
</feature>
<feature type="compositionally biased region" description="Pro residues" evidence="1">
    <location>
        <begin position="175"/>
        <end position="198"/>
    </location>
</feature>
<dbReference type="Proteomes" id="UP001165060">
    <property type="component" value="Unassembled WGS sequence"/>
</dbReference>
<protein>
    <submittedName>
        <fullName evidence="2">Uncharacterized protein</fullName>
    </submittedName>
</protein>
<name>A0ABQ6MRD9_9STRA</name>
<dbReference type="EMBL" id="BRYB01004455">
    <property type="protein sequence ID" value="GMI31336.1"/>
    <property type="molecule type" value="Genomic_DNA"/>
</dbReference>
<evidence type="ECO:0000313" key="3">
    <source>
        <dbReference type="Proteomes" id="UP001165060"/>
    </source>
</evidence>
<feature type="non-terminal residue" evidence="2">
    <location>
        <position position="1"/>
    </location>
</feature>
<feature type="region of interest" description="Disordered" evidence="1">
    <location>
        <begin position="119"/>
        <end position="218"/>
    </location>
</feature>
<proteinExistence type="predicted"/>
<feature type="compositionally biased region" description="Acidic residues" evidence="1">
    <location>
        <begin position="52"/>
        <end position="62"/>
    </location>
</feature>
<keyword evidence="3" id="KW-1185">Reference proteome</keyword>